<dbReference type="GO" id="GO:0009244">
    <property type="term" value="P:lipopolysaccharide core region biosynthetic process"/>
    <property type="evidence" value="ECO:0007669"/>
    <property type="project" value="TreeGrafter"/>
</dbReference>
<organism evidence="10">
    <name type="scientific">hydrothermal vent metagenome</name>
    <dbReference type="NCBI Taxonomy" id="652676"/>
    <lineage>
        <taxon>unclassified sequences</taxon>
        <taxon>metagenomes</taxon>
        <taxon>ecological metagenomes</taxon>
    </lineage>
</organism>
<accession>A0A3B1CDE1</accession>
<dbReference type="EMBL" id="UOGA01000016">
    <property type="protein sequence ID" value="VAX14827.1"/>
    <property type="molecule type" value="Genomic_DNA"/>
</dbReference>
<evidence type="ECO:0000256" key="2">
    <source>
        <dbReference type="ARBA" id="ARBA00012071"/>
    </source>
</evidence>
<evidence type="ECO:0000256" key="4">
    <source>
        <dbReference type="ARBA" id="ARBA00022556"/>
    </source>
</evidence>
<dbReference type="GO" id="GO:0009029">
    <property type="term" value="F:lipid-A 4'-kinase activity"/>
    <property type="evidence" value="ECO:0007669"/>
    <property type="project" value="UniProtKB-EC"/>
</dbReference>
<dbReference type="AlphaFoldDB" id="A0A3B1CDE1"/>
<dbReference type="InterPro" id="IPR003758">
    <property type="entry name" value="LpxK"/>
</dbReference>
<dbReference type="InterPro" id="IPR027417">
    <property type="entry name" value="P-loop_NTPase"/>
</dbReference>
<dbReference type="UniPathway" id="UPA00359">
    <property type="reaction ID" value="UER00482"/>
</dbReference>
<comment type="pathway">
    <text evidence="1">Glycolipid biosynthesis; lipid IV(A) biosynthesis; lipid IV(A) from (3R)-3-hydroxytetradecanoyl-[acyl-carrier-protein] and UDP-N-acetyl-alpha-D-glucosamine: step 6/6.</text>
</comment>
<keyword evidence="7 10" id="KW-0418">Kinase</keyword>
<dbReference type="Pfam" id="PF02606">
    <property type="entry name" value="LpxK"/>
    <property type="match status" value="1"/>
</dbReference>
<dbReference type="PANTHER" id="PTHR42724:SF1">
    <property type="entry name" value="TETRAACYLDISACCHARIDE 4'-KINASE, MITOCHONDRIAL-RELATED"/>
    <property type="match status" value="1"/>
</dbReference>
<evidence type="ECO:0000313" key="10">
    <source>
        <dbReference type="EMBL" id="VAX14827.1"/>
    </source>
</evidence>
<evidence type="ECO:0000256" key="8">
    <source>
        <dbReference type="ARBA" id="ARBA00022840"/>
    </source>
</evidence>
<evidence type="ECO:0000256" key="7">
    <source>
        <dbReference type="ARBA" id="ARBA00022777"/>
    </source>
</evidence>
<evidence type="ECO:0000256" key="1">
    <source>
        <dbReference type="ARBA" id="ARBA00004870"/>
    </source>
</evidence>
<dbReference type="GO" id="GO:0005524">
    <property type="term" value="F:ATP binding"/>
    <property type="evidence" value="ECO:0007669"/>
    <property type="project" value="UniProtKB-KW"/>
</dbReference>
<name>A0A3B1CDE1_9ZZZZ</name>
<evidence type="ECO:0000256" key="5">
    <source>
        <dbReference type="ARBA" id="ARBA00022679"/>
    </source>
</evidence>
<sequence length="361" mass="39371">MTSLRTRVERIMRGLDEPGILAAPLAVAEAIYGFGSGLRNSLYDKGIFKPKSAPCKVVCVGALTVGGVGKTPFVEIVAEKLRSRRIGILSRGYGTAAIAPIQIISDGVNITAPPPLSPDEPYMLARKLHGIPVVCAPNRLAGAREMVKRYGTEIIIMDDGYQHRRLGRDLNILLLSVNFPFGNGHLTPRGVLREHADGAKRADIIAFTATEFVPDEEFAEIAVVARQYAGNDKPVILSRGEITGFADVMRNREAPPSGPVYAFCGVAAPERFIRSLEDIGHMIAGRRFFPDHHHYSDADIKTIANEADSCGAEYIVTTEKDAVRLVNRSGDFKMPLLSAVYNTRIVKGAEILDEALSRLYE</sequence>
<dbReference type="EC" id="2.7.1.130" evidence="2"/>
<keyword evidence="9" id="KW-0443">Lipid metabolism</keyword>
<gene>
    <name evidence="10" type="ORF">MNBD_NITROSPINAE04-1273</name>
</gene>
<evidence type="ECO:0000256" key="3">
    <source>
        <dbReference type="ARBA" id="ARBA00022516"/>
    </source>
</evidence>
<evidence type="ECO:0000256" key="6">
    <source>
        <dbReference type="ARBA" id="ARBA00022741"/>
    </source>
</evidence>
<keyword evidence="5 10" id="KW-0808">Transferase</keyword>
<keyword evidence="6" id="KW-0547">Nucleotide-binding</keyword>
<reference evidence="10" key="1">
    <citation type="submission" date="2018-06" db="EMBL/GenBank/DDBJ databases">
        <authorList>
            <person name="Zhirakovskaya E."/>
        </authorList>
    </citation>
    <scope>NUCLEOTIDE SEQUENCE</scope>
</reference>
<dbReference type="NCBIfam" id="TIGR00682">
    <property type="entry name" value="lpxK"/>
    <property type="match status" value="1"/>
</dbReference>
<dbReference type="GO" id="GO:0009245">
    <property type="term" value="P:lipid A biosynthetic process"/>
    <property type="evidence" value="ECO:0007669"/>
    <property type="project" value="UniProtKB-KW"/>
</dbReference>
<keyword evidence="3" id="KW-0444">Lipid biosynthesis</keyword>
<dbReference type="GO" id="GO:0005886">
    <property type="term" value="C:plasma membrane"/>
    <property type="evidence" value="ECO:0007669"/>
    <property type="project" value="TreeGrafter"/>
</dbReference>
<keyword evidence="4" id="KW-0441">Lipid A biosynthesis</keyword>
<dbReference type="SUPFAM" id="SSF52540">
    <property type="entry name" value="P-loop containing nucleoside triphosphate hydrolases"/>
    <property type="match status" value="1"/>
</dbReference>
<dbReference type="PANTHER" id="PTHR42724">
    <property type="entry name" value="TETRAACYLDISACCHARIDE 4'-KINASE"/>
    <property type="match status" value="1"/>
</dbReference>
<keyword evidence="8" id="KW-0067">ATP-binding</keyword>
<evidence type="ECO:0000256" key="9">
    <source>
        <dbReference type="ARBA" id="ARBA00023098"/>
    </source>
</evidence>
<proteinExistence type="inferred from homology"/>
<protein>
    <recommendedName>
        <fullName evidence="2">tetraacyldisaccharide 4'-kinase</fullName>
        <ecNumber evidence="2">2.7.1.130</ecNumber>
    </recommendedName>
</protein>
<dbReference type="HAMAP" id="MF_00409">
    <property type="entry name" value="LpxK"/>
    <property type="match status" value="1"/>
</dbReference>